<feature type="compositionally biased region" description="Low complexity" evidence="2">
    <location>
        <begin position="100"/>
        <end position="114"/>
    </location>
</feature>
<feature type="domain" description="BZIP" evidence="3">
    <location>
        <begin position="460"/>
        <end position="522"/>
    </location>
</feature>
<feature type="compositionally biased region" description="Polar residues" evidence="2">
    <location>
        <begin position="410"/>
        <end position="426"/>
    </location>
</feature>
<organism evidence="4 5">
    <name type="scientific">Lentinula lateritia</name>
    <dbReference type="NCBI Taxonomy" id="40482"/>
    <lineage>
        <taxon>Eukaryota</taxon>
        <taxon>Fungi</taxon>
        <taxon>Dikarya</taxon>
        <taxon>Basidiomycota</taxon>
        <taxon>Agaricomycotina</taxon>
        <taxon>Agaricomycetes</taxon>
        <taxon>Agaricomycetidae</taxon>
        <taxon>Agaricales</taxon>
        <taxon>Marasmiineae</taxon>
        <taxon>Omphalotaceae</taxon>
        <taxon>Lentinula</taxon>
    </lineage>
</organism>
<feature type="coiled-coil region" evidence="1">
    <location>
        <begin position="485"/>
        <end position="512"/>
    </location>
</feature>
<dbReference type="CDD" id="cd12193">
    <property type="entry name" value="bZIP_GCN4"/>
    <property type="match status" value="1"/>
</dbReference>
<dbReference type="Gene3D" id="3.30.160.60">
    <property type="entry name" value="Classic Zinc Finger"/>
    <property type="match status" value="1"/>
</dbReference>
<dbReference type="InterPro" id="IPR004827">
    <property type="entry name" value="bZIP"/>
</dbReference>
<dbReference type="SMART" id="SM00338">
    <property type="entry name" value="BRLZ"/>
    <property type="match status" value="1"/>
</dbReference>
<evidence type="ECO:0000313" key="5">
    <source>
        <dbReference type="Proteomes" id="UP001150217"/>
    </source>
</evidence>
<gene>
    <name evidence="4" type="ORF">C8R41DRAFT_913964</name>
</gene>
<evidence type="ECO:0000256" key="2">
    <source>
        <dbReference type="SAM" id="MobiDB-lite"/>
    </source>
</evidence>
<feature type="compositionally biased region" description="Basic and acidic residues" evidence="2">
    <location>
        <begin position="457"/>
        <end position="467"/>
    </location>
</feature>
<dbReference type="InterPro" id="IPR046347">
    <property type="entry name" value="bZIP_sf"/>
</dbReference>
<comment type="caution">
    <text evidence="4">The sequence shown here is derived from an EMBL/GenBank/DDBJ whole genome shotgun (WGS) entry which is preliminary data.</text>
</comment>
<feature type="region of interest" description="Disordered" evidence="2">
    <location>
        <begin position="24"/>
        <end position="78"/>
    </location>
</feature>
<feature type="region of interest" description="Disordered" evidence="2">
    <location>
        <begin position="100"/>
        <end position="163"/>
    </location>
</feature>
<feature type="compositionally biased region" description="Low complexity" evidence="2">
    <location>
        <begin position="24"/>
        <end position="44"/>
    </location>
</feature>
<reference evidence="4" key="1">
    <citation type="submission" date="2022-08" db="EMBL/GenBank/DDBJ databases">
        <title>A Global Phylogenomic Analysis of the Shiitake Genus Lentinula.</title>
        <authorList>
            <consortium name="DOE Joint Genome Institute"/>
            <person name="Sierra-Patev S."/>
            <person name="Min B."/>
            <person name="Naranjo-Ortiz M."/>
            <person name="Looney B."/>
            <person name="Konkel Z."/>
            <person name="Slot J.C."/>
            <person name="Sakamoto Y."/>
            <person name="Steenwyk J.L."/>
            <person name="Rokas A."/>
            <person name="Carro J."/>
            <person name="Camarero S."/>
            <person name="Ferreira P."/>
            <person name="Molpeceres G."/>
            <person name="Ruiz-Duenas F.J."/>
            <person name="Serrano A."/>
            <person name="Henrissat B."/>
            <person name="Drula E."/>
            <person name="Hughes K.W."/>
            <person name="Mata J.L."/>
            <person name="Ishikawa N.K."/>
            <person name="Vargas-Isla R."/>
            <person name="Ushijima S."/>
            <person name="Smith C.A."/>
            <person name="Ahrendt S."/>
            <person name="Andreopoulos W."/>
            <person name="He G."/>
            <person name="Labutti K."/>
            <person name="Lipzen A."/>
            <person name="Ng V."/>
            <person name="Riley R."/>
            <person name="Sandor L."/>
            <person name="Barry K."/>
            <person name="Martinez A.T."/>
            <person name="Xiao Y."/>
            <person name="Gibbons J.G."/>
            <person name="Terashima K."/>
            <person name="Grigoriev I.V."/>
            <person name="Hibbett D.S."/>
        </authorList>
    </citation>
    <scope>NUCLEOTIDE SEQUENCE</scope>
    <source>
        <strain evidence="4">RHP3577 ss4</strain>
    </source>
</reference>
<evidence type="ECO:0000259" key="3">
    <source>
        <dbReference type="SMART" id="SM00338"/>
    </source>
</evidence>
<dbReference type="EMBL" id="JANVFT010000004">
    <property type="protein sequence ID" value="KAJ4500894.1"/>
    <property type="molecule type" value="Genomic_DNA"/>
</dbReference>
<feature type="region of interest" description="Disordered" evidence="2">
    <location>
        <begin position="367"/>
        <end position="467"/>
    </location>
</feature>
<dbReference type="SUPFAM" id="SSF57959">
    <property type="entry name" value="Leucine zipper domain"/>
    <property type="match status" value="1"/>
</dbReference>
<keyword evidence="5" id="KW-1185">Reference proteome</keyword>
<sequence length="526" mass="57536">MTSPMESYANVYRWVHSPNVLLSCSPSSSSSSLSSLSADKSGSSICDNESELIPHGYRISRSPPLIVPSETNPRPKNLVEISASSSFTYQINSSQDVLPTLNNSAASSNPSTASRDGFSSPDELPKPSSSAYSLAAHYGIPQALPRPPRTSPRTLMPQEKPLPDFESLSRNYLSMLANKPTDNTLNHAAPINNLMSPVHVPAEMPPPAVRQDEEAALKAVVDTLIGTPFPISSCISADSLDEWFAASPEFQMTGSFNEYLSSPFSTPYDDFSTSPMDDSPFAPDLSTPIMDAIDEEFGWSGMVSGMDEPIFTDAVSDLYDMLVVAEPAKQVAPVDTVAELLNSKHLYTIPPSTPALKSVDSLYPSPRLPSVSTPAKPAPPPIPSSSRKVSFATGTRRNITPDALLPLDAPTQTRRYIAPSSTSPKDVSTKKRSRSEAFADDDDEGYEDESKAPGPDATEKEKLEYKRRMSTIAARKSRRRKLEHKLMLEAKVEALEKDTEKWKTRCKVLQEVLRSHAVDFRFEDDE</sequence>
<protein>
    <recommendedName>
        <fullName evidence="3">BZIP domain-containing protein</fullName>
    </recommendedName>
</protein>
<proteinExistence type="predicted"/>
<evidence type="ECO:0000256" key="1">
    <source>
        <dbReference type="SAM" id="Coils"/>
    </source>
</evidence>
<keyword evidence="1" id="KW-0175">Coiled coil</keyword>
<evidence type="ECO:0000313" key="4">
    <source>
        <dbReference type="EMBL" id="KAJ4500894.1"/>
    </source>
</evidence>
<name>A0ABQ8W052_9AGAR</name>
<accession>A0ABQ8W052</accession>
<feature type="compositionally biased region" description="Acidic residues" evidence="2">
    <location>
        <begin position="438"/>
        <end position="447"/>
    </location>
</feature>
<dbReference type="Proteomes" id="UP001150217">
    <property type="component" value="Unassembled WGS sequence"/>
</dbReference>